<reference evidence="4" key="1">
    <citation type="submission" date="2013-09" db="EMBL/GenBank/DDBJ databases">
        <title>The Genome Sequence of Anopheles maculatus species B.</title>
        <authorList>
            <consortium name="The Broad Institute Genomics Platform"/>
            <person name="Neafsey D.E."/>
            <person name="Besansky N."/>
            <person name="Howell P."/>
            <person name="Walton C."/>
            <person name="Young S.K."/>
            <person name="Zeng Q."/>
            <person name="Gargeya S."/>
            <person name="Fitzgerald M."/>
            <person name="Haas B."/>
            <person name="Abouelleil A."/>
            <person name="Allen A.W."/>
            <person name="Alvarado L."/>
            <person name="Arachchi H.M."/>
            <person name="Berlin A.M."/>
            <person name="Chapman S.B."/>
            <person name="Gainer-Dewar J."/>
            <person name="Goldberg J."/>
            <person name="Griggs A."/>
            <person name="Gujja S."/>
            <person name="Hansen M."/>
            <person name="Howarth C."/>
            <person name="Imamovic A."/>
            <person name="Ireland A."/>
            <person name="Larimer J."/>
            <person name="McCowan C."/>
            <person name="Murphy C."/>
            <person name="Pearson M."/>
            <person name="Poon T.W."/>
            <person name="Priest M."/>
            <person name="Roberts A."/>
            <person name="Saif S."/>
            <person name="Shea T."/>
            <person name="Sisk P."/>
            <person name="Sykes S."/>
            <person name="Wortman J."/>
            <person name="Nusbaum C."/>
            <person name="Birren B."/>
        </authorList>
    </citation>
    <scope>NUCLEOTIDE SEQUENCE [LARGE SCALE GENOMIC DNA]</scope>
    <source>
        <strain evidence="4">maculatus3</strain>
    </source>
</reference>
<accession>A0A182SNQ1</accession>
<evidence type="ECO:0000313" key="4">
    <source>
        <dbReference type="Proteomes" id="UP000075901"/>
    </source>
</evidence>
<keyword evidence="4" id="KW-1185">Reference proteome</keyword>
<dbReference type="VEuPathDB" id="VectorBase:AMAM010401"/>
<organism evidence="3 4">
    <name type="scientific">Anopheles maculatus</name>
    <dbReference type="NCBI Taxonomy" id="74869"/>
    <lineage>
        <taxon>Eukaryota</taxon>
        <taxon>Metazoa</taxon>
        <taxon>Ecdysozoa</taxon>
        <taxon>Arthropoda</taxon>
        <taxon>Hexapoda</taxon>
        <taxon>Insecta</taxon>
        <taxon>Pterygota</taxon>
        <taxon>Neoptera</taxon>
        <taxon>Endopterygota</taxon>
        <taxon>Diptera</taxon>
        <taxon>Nematocera</taxon>
        <taxon>Culicoidea</taxon>
        <taxon>Culicidae</taxon>
        <taxon>Anophelinae</taxon>
        <taxon>Anopheles</taxon>
        <taxon>Anopheles maculatus group</taxon>
    </lineage>
</organism>
<dbReference type="AlphaFoldDB" id="A0A182SNQ1"/>
<reference evidence="3" key="2">
    <citation type="submission" date="2020-05" db="UniProtKB">
        <authorList>
            <consortium name="EnsemblMetazoa"/>
        </authorList>
    </citation>
    <scope>IDENTIFICATION</scope>
    <source>
        <strain evidence="3">maculatus3</strain>
    </source>
</reference>
<feature type="domain" description="PI4-kinase N-terminal" evidence="2">
    <location>
        <begin position="346"/>
        <end position="776"/>
    </location>
</feature>
<name>A0A182SNQ1_9DIPT</name>
<dbReference type="InterPro" id="IPR016024">
    <property type="entry name" value="ARM-type_fold"/>
</dbReference>
<dbReference type="EnsemblMetazoa" id="AMAM010401-RA">
    <property type="protein sequence ID" value="AMAM010401-PA"/>
    <property type="gene ID" value="AMAM010401"/>
</dbReference>
<evidence type="ECO:0000259" key="2">
    <source>
        <dbReference type="Pfam" id="PF19274"/>
    </source>
</evidence>
<evidence type="ECO:0000256" key="1">
    <source>
        <dbReference type="ARBA" id="ARBA00006209"/>
    </source>
</evidence>
<dbReference type="InterPro" id="IPR045495">
    <property type="entry name" value="PI4K_N"/>
</dbReference>
<sequence length="776" mass="86666">MVGNERFSFQKTVQCLARVLAMIKPTPWEKVQTLFKYCPQENAAGVFCLDARAQDAVIALGLYFLESGYQYSKEIIPYLLRLAKALPKAVWIDDVKPNKIDKIPTAEKFSFCLNSLLSDIAVGCPEHRDEIILNQVEVLTVLTNMIKGSKESSTLPPIILCKATVPLLLGLSRSMGRYAACEPPLLCRLFPKDEILVVKSAETPLSSDAKDSTSVSQFRSIIPRSMSGSLSMDAGETEKSINSSRKKLSSFYSVPYDPTTYFFAKYGSSFNQFPNMRFCDSLEKNDRLQFPINHLQTIFALAKKLLTKETLEHLDEQAGDIYALNQIKPYGYKSFSETINLVMVTLLREILQNQTDLPTPFTKDVQEFVKRLFLIGQTELQNKQHDALDRVRDPSNIVVNKYKINVMANAACVDLLVWAIGDETEADKLCSRLYQKLNSVLGHKVVMDHMPLLMVCLEGLGKLAQKFPNIAGTSISYLRDFLVDPSPILTKLHVQSQAQTKKDKENAPFRIVVQGSDFKAFDHSTKPKGLTKSAQEAFEALRDAAIENLSIALRAAHALDQYCVPALVANVSNRLFTAEKQESESSLVSLNIIVMLGHVAVALKDTPKTTNNILQFFIQRFCKVPSEQNVLIVDQLGCMIISKCEPQVFEEIMKMFSRVTVQAASLAYSTNPEQRKSYHHVSDAVVNALANIAANIQGELEMLDLLGKLLELFVQIGLEAERSSDNTSGAQKASSSAGNLGMLIPVIAVLVRRLPPIKNPKQRLHKLFKDFWLYCV</sequence>
<proteinExistence type="inferred from homology"/>
<protein>
    <recommendedName>
        <fullName evidence="2">PI4-kinase N-terminal domain-containing protein</fullName>
    </recommendedName>
</protein>
<comment type="similarity">
    <text evidence="1">Belongs to the PI3/PI4-kinase family. Type III PI4K subfamily.</text>
</comment>
<dbReference type="Pfam" id="PF19274">
    <property type="entry name" value="PI4K_N"/>
    <property type="match status" value="1"/>
</dbReference>
<evidence type="ECO:0000313" key="3">
    <source>
        <dbReference type="EnsemblMetazoa" id="AMAM010401-PA"/>
    </source>
</evidence>
<dbReference type="SUPFAM" id="SSF48371">
    <property type="entry name" value="ARM repeat"/>
    <property type="match status" value="1"/>
</dbReference>
<dbReference type="Proteomes" id="UP000075901">
    <property type="component" value="Unassembled WGS sequence"/>
</dbReference>